<name>A0AAW5E527_9BACI</name>
<protein>
    <submittedName>
        <fullName evidence="2">Uncharacterized protein</fullName>
    </submittedName>
</protein>
<keyword evidence="1" id="KW-0812">Transmembrane</keyword>
<comment type="caution">
    <text evidence="2">The sequence shown here is derived from an EMBL/GenBank/DDBJ whole genome shotgun (WGS) entry which is preliminary data.</text>
</comment>
<sequence>MKYFLFKHSGQTVLLSTELFYHFDSLNESFIITERIIIILTIGDEKMELILWMTVLSGAFIAIFADRKCKNKKS</sequence>
<accession>A0AAW5E527</accession>
<keyword evidence="1" id="KW-1133">Transmembrane helix</keyword>
<proteinExistence type="predicted"/>
<gene>
    <name evidence="2" type="ORF">MJG50_19920</name>
</gene>
<evidence type="ECO:0000313" key="3">
    <source>
        <dbReference type="Proteomes" id="UP001431131"/>
    </source>
</evidence>
<keyword evidence="3" id="KW-1185">Reference proteome</keyword>
<keyword evidence="1" id="KW-0472">Membrane</keyword>
<evidence type="ECO:0000313" key="2">
    <source>
        <dbReference type="EMBL" id="MCH1627608.1"/>
    </source>
</evidence>
<evidence type="ECO:0000256" key="1">
    <source>
        <dbReference type="SAM" id="Phobius"/>
    </source>
</evidence>
<dbReference type="EMBL" id="JAKTTI010000047">
    <property type="protein sequence ID" value="MCH1627608.1"/>
    <property type="molecule type" value="Genomic_DNA"/>
</dbReference>
<dbReference type="Proteomes" id="UP001431131">
    <property type="component" value="Unassembled WGS sequence"/>
</dbReference>
<dbReference type="AlphaFoldDB" id="A0AAW5E527"/>
<reference evidence="2" key="1">
    <citation type="submission" date="2022-02" db="EMBL/GenBank/DDBJ databases">
        <title>Fredinandcohnia quinoae sp. nov. isolated from Chenopodium quinoa seeds.</title>
        <authorList>
            <person name="Saati-Santamaria Z."/>
            <person name="Flores-Felix J.D."/>
            <person name="Igual J.M."/>
            <person name="Velazquez E."/>
            <person name="Garcia-Fraile P."/>
            <person name="Martinez-Molina E."/>
        </authorList>
    </citation>
    <scope>NUCLEOTIDE SEQUENCE</scope>
    <source>
        <strain evidence="2">SECRCQ15</strain>
    </source>
</reference>
<feature type="transmembrane region" description="Helical" evidence="1">
    <location>
        <begin position="49"/>
        <end position="65"/>
    </location>
</feature>
<organism evidence="2 3">
    <name type="scientific">Fredinandcohnia quinoae</name>
    <dbReference type="NCBI Taxonomy" id="2918902"/>
    <lineage>
        <taxon>Bacteria</taxon>
        <taxon>Bacillati</taxon>
        <taxon>Bacillota</taxon>
        <taxon>Bacilli</taxon>
        <taxon>Bacillales</taxon>
        <taxon>Bacillaceae</taxon>
        <taxon>Fredinandcohnia</taxon>
    </lineage>
</organism>
<dbReference type="RefSeq" id="WP_240257528.1">
    <property type="nucleotide sequence ID" value="NZ_JAKTTI010000047.1"/>
</dbReference>